<dbReference type="PANTHER" id="PTHR10057:SF0">
    <property type="entry name" value="TRANSLOCATOR PROTEIN"/>
    <property type="match status" value="1"/>
</dbReference>
<evidence type="ECO:0000313" key="8">
    <source>
        <dbReference type="Proteomes" id="UP001595556"/>
    </source>
</evidence>
<comment type="subcellular location">
    <subcellularLocation>
        <location evidence="1">Membrane</location>
        <topology evidence="1">Multi-pass membrane protein</topology>
    </subcellularLocation>
</comment>
<feature type="transmembrane region" description="Helical" evidence="6">
    <location>
        <begin position="138"/>
        <end position="159"/>
    </location>
</feature>
<dbReference type="InterPro" id="IPR004307">
    <property type="entry name" value="TspO_MBR"/>
</dbReference>
<accession>A0ABV7H8V2</accession>
<dbReference type="InterPro" id="IPR038330">
    <property type="entry name" value="TspO/MBR-related_sf"/>
</dbReference>
<protein>
    <submittedName>
        <fullName evidence="7">TspO/MBR family protein</fullName>
    </submittedName>
</protein>
<evidence type="ECO:0000256" key="1">
    <source>
        <dbReference type="ARBA" id="ARBA00004141"/>
    </source>
</evidence>
<keyword evidence="4 6" id="KW-1133">Transmembrane helix</keyword>
<gene>
    <name evidence="7" type="ORF">ACFOEN_10205</name>
</gene>
<keyword evidence="5 6" id="KW-0472">Membrane</keyword>
<dbReference type="PIRSF" id="PIRSF005859">
    <property type="entry name" value="PBR"/>
    <property type="match status" value="1"/>
</dbReference>
<proteinExistence type="inferred from homology"/>
<keyword evidence="3 6" id="KW-0812">Transmembrane</keyword>
<dbReference type="EMBL" id="JBHRTI010000004">
    <property type="protein sequence ID" value="MFC3148016.1"/>
    <property type="molecule type" value="Genomic_DNA"/>
</dbReference>
<evidence type="ECO:0000256" key="3">
    <source>
        <dbReference type="ARBA" id="ARBA00022692"/>
    </source>
</evidence>
<dbReference type="Gene3D" id="1.20.1260.100">
    <property type="entry name" value="TspO/MBR protein"/>
    <property type="match status" value="1"/>
</dbReference>
<evidence type="ECO:0000256" key="5">
    <source>
        <dbReference type="ARBA" id="ARBA00023136"/>
    </source>
</evidence>
<feature type="transmembrane region" description="Helical" evidence="6">
    <location>
        <begin position="57"/>
        <end position="74"/>
    </location>
</feature>
<dbReference type="CDD" id="cd15904">
    <property type="entry name" value="TSPO_MBR"/>
    <property type="match status" value="1"/>
</dbReference>
<feature type="transmembrane region" description="Helical" evidence="6">
    <location>
        <begin position="86"/>
        <end position="106"/>
    </location>
</feature>
<organism evidence="7 8">
    <name type="scientific">Piscinibacterium candidicorallinum</name>
    <dbReference type="NCBI Taxonomy" id="1793872"/>
    <lineage>
        <taxon>Bacteria</taxon>
        <taxon>Pseudomonadati</taxon>
        <taxon>Pseudomonadota</taxon>
        <taxon>Betaproteobacteria</taxon>
        <taxon>Burkholderiales</taxon>
        <taxon>Piscinibacterium</taxon>
    </lineage>
</organism>
<dbReference type="RefSeq" id="WP_377303582.1">
    <property type="nucleotide sequence ID" value="NZ_CP180191.1"/>
</dbReference>
<comment type="caution">
    <text evidence="7">The sequence shown here is derived from an EMBL/GenBank/DDBJ whole genome shotgun (WGS) entry which is preliminary data.</text>
</comment>
<evidence type="ECO:0000256" key="4">
    <source>
        <dbReference type="ARBA" id="ARBA00022989"/>
    </source>
</evidence>
<keyword evidence="8" id="KW-1185">Reference proteome</keyword>
<comment type="similarity">
    <text evidence="2">Belongs to the TspO/BZRP family.</text>
</comment>
<reference evidence="8" key="1">
    <citation type="journal article" date="2019" name="Int. J. Syst. Evol. Microbiol.">
        <title>The Global Catalogue of Microorganisms (GCM) 10K type strain sequencing project: providing services to taxonomists for standard genome sequencing and annotation.</title>
        <authorList>
            <consortium name="The Broad Institute Genomics Platform"/>
            <consortium name="The Broad Institute Genome Sequencing Center for Infectious Disease"/>
            <person name="Wu L."/>
            <person name="Ma J."/>
        </authorList>
    </citation>
    <scope>NUCLEOTIDE SEQUENCE [LARGE SCALE GENOMIC DNA]</scope>
    <source>
        <strain evidence="8">KCTC 52168</strain>
    </source>
</reference>
<dbReference type="Pfam" id="PF03073">
    <property type="entry name" value="TspO_MBR"/>
    <property type="match status" value="1"/>
</dbReference>
<evidence type="ECO:0000256" key="6">
    <source>
        <dbReference type="SAM" id="Phobius"/>
    </source>
</evidence>
<feature type="transmembrane region" description="Helical" evidence="6">
    <location>
        <begin position="112"/>
        <end position="131"/>
    </location>
</feature>
<dbReference type="Proteomes" id="UP001595556">
    <property type="component" value="Unassembled WGS sequence"/>
</dbReference>
<name>A0ABV7H8V2_9BURK</name>
<evidence type="ECO:0000256" key="2">
    <source>
        <dbReference type="ARBA" id="ARBA00007524"/>
    </source>
</evidence>
<evidence type="ECO:0000313" key="7">
    <source>
        <dbReference type="EMBL" id="MFC3148016.1"/>
    </source>
</evidence>
<sequence>MSPTQTGKPRLPWRVIALAAAAVLVVALAGGLATDIGAWYLGLKQPPWKPPDWLFGPAWMLIYGCTATSAVLAWEACREPRERNWLLGAFALNAVLNVLWSVLFFTAQRPDWAFAEVMLLWLSIVLLGILVRRHSTLAVWMLAPYLAWVSFAAALNLAVVRLNAPFGVR</sequence>
<dbReference type="PANTHER" id="PTHR10057">
    <property type="entry name" value="PERIPHERAL-TYPE BENZODIAZEPINE RECEPTOR"/>
    <property type="match status" value="1"/>
</dbReference>